<dbReference type="AlphaFoldDB" id="A0A2W5KGA7"/>
<dbReference type="Gene3D" id="1.10.287.130">
    <property type="match status" value="1"/>
</dbReference>
<sequence length="649" mass="71897">MRWSGDGGAGGELTDPHVASRAVHPQTALICRTLGCVGYAFAFDETGVLHFEWATGDIAGEEIVPLRALLAERAGIEAVPLLSHLRKLSAGNASEVDLNWRSDIATLRVRDSAQPEFDRFGRVIRIVGTVRDVSFDAWSVTAGSEGVWQRHMVERLDQGLACWDLDERLVFANRKFRELHRGVSSILRPGISARAFFSIVARSGEVAIEGLAALWARSALHDFRHEHVREQQLADGRWLEATPVRFAEGSILRIDDVTRQKASEQALRQAKEVAETANLKKSRFLRAANHDLRQPLATLKILIYSSFGVENEDKRHELLHSMDVTVGIMDEILGSLLQIGQLDAGRIATRVVHFQIGQVLDRLKIEFAPQAEAKGLRFKIVPSRSTVQTDRALLERILSNFIANAIRFTETGEILIGARRRGSTLEIQVWDSGCGIPDDQLALIFEEFHQVADQRTQQRGLGLGLNIAYRLAELLDHQIDVRSQLGSGSMFSVSVPVGSVWQSDLGEPEISERIGGEFLGAEVLVIEDNELLRNTVCLLLDRWGVKVTEASDGDKALALFDDPDSPRPDLALVDYRLPNGRAGTEVLADLRALLGYDLPGIVATADNDPALVGRIRSEGLPVLIKPINPARLRSAMHHLLYEQNRETER</sequence>
<dbReference type="Proteomes" id="UP000249577">
    <property type="component" value="Unassembled WGS sequence"/>
</dbReference>
<proteinExistence type="predicted"/>
<dbReference type="CDD" id="cd00156">
    <property type="entry name" value="REC"/>
    <property type="match status" value="1"/>
</dbReference>
<evidence type="ECO:0000256" key="2">
    <source>
        <dbReference type="ARBA" id="ARBA00012438"/>
    </source>
</evidence>
<dbReference type="Pfam" id="PF00072">
    <property type="entry name" value="Response_reg"/>
    <property type="match status" value="1"/>
</dbReference>
<dbReference type="Gene3D" id="3.40.50.2300">
    <property type="match status" value="1"/>
</dbReference>
<gene>
    <name evidence="9" type="ORF">DI565_09290</name>
</gene>
<reference evidence="9 10" key="1">
    <citation type="submission" date="2017-08" db="EMBL/GenBank/DDBJ databases">
        <title>Infants hospitalized years apart are colonized by the same room-sourced microbial strains.</title>
        <authorList>
            <person name="Brooks B."/>
            <person name="Olm M.R."/>
            <person name="Firek B.A."/>
            <person name="Baker R."/>
            <person name="Thomas B.C."/>
            <person name="Morowitz M.J."/>
            <person name="Banfield J.F."/>
        </authorList>
    </citation>
    <scope>NUCLEOTIDE SEQUENCE [LARGE SCALE GENOMIC DNA]</scope>
    <source>
        <strain evidence="9">S2_005_003_R2_43</strain>
    </source>
</reference>
<evidence type="ECO:0000313" key="10">
    <source>
        <dbReference type="Proteomes" id="UP000249577"/>
    </source>
</evidence>
<dbReference type="PROSITE" id="PS50109">
    <property type="entry name" value="HIS_KIN"/>
    <property type="match status" value="1"/>
</dbReference>
<dbReference type="Gene3D" id="3.30.565.10">
    <property type="entry name" value="Histidine kinase-like ATPase, C-terminal domain"/>
    <property type="match status" value="1"/>
</dbReference>
<evidence type="ECO:0000256" key="5">
    <source>
        <dbReference type="ARBA" id="ARBA00022777"/>
    </source>
</evidence>
<dbReference type="InterPro" id="IPR005467">
    <property type="entry name" value="His_kinase_dom"/>
</dbReference>
<evidence type="ECO:0000256" key="4">
    <source>
        <dbReference type="ARBA" id="ARBA00022679"/>
    </source>
</evidence>
<dbReference type="PANTHER" id="PTHR43047:SF9">
    <property type="entry name" value="HISTIDINE KINASE"/>
    <property type="match status" value="1"/>
</dbReference>
<evidence type="ECO:0000259" key="8">
    <source>
        <dbReference type="PROSITE" id="PS50110"/>
    </source>
</evidence>
<dbReference type="CDD" id="cd00082">
    <property type="entry name" value="HisKA"/>
    <property type="match status" value="1"/>
</dbReference>
<dbReference type="InterPro" id="IPR011006">
    <property type="entry name" value="CheY-like_superfamily"/>
</dbReference>
<dbReference type="InterPro" id="IPR004358">
    <property type="entry name" value="Sig_transdc_His_kin-like_C"/>
</dbReference>
<evidence type="ECO:0000259" key="7">
    <source>
        <dbReference type="PROSITE" id="PS50109"/>
    </source>
</evidence>
<accession>A0A2W5KGA7</accession>
<dbReference type="SUPFAM" id="SSF47384">
    <property type="entry name" value="Homodimeric domain of signal transducing histidine kinase"/>
    <property type="match status" value="1"/>
</dbReference>
<evidence type="ECO:0000256" key="1">
    <source>
        <dbReference type="ARBA" id="ARBA00000085"/>
    </source>
</evidence>
<dbReference type="InterPro" id="IPR001789">
    <property type="entry name" value="Sig_transdc_resp-reg_receiver"/>
</dbReference>
<dbReference type="InterPro" id="IPR036890">
    <property type="entry name" value="HATPase_C_sf"/>
</dbReference>
<dbReference type="PROSITE" id="PS50110">
    <property type="entry name" value="RESPONSE_REGULATORY"/>
    <property type="match status" value="1"/>
</dbReference>
<dbReference type="SMART" id="SM00388">
    <property type="entry name" value="HisKA"/>
    <property type="match status" value="1"/>
</dbReference>
<dbReference type="SUPFAM" id="SSF52172">
    <property type="entry name" value="CheY-like"/>
    <property type="match status" value="1"/>
</dbReference>
<dbReference type="PRINTS" id="PR00344">
    <property type="entry name" value="BCTRLSENSOR"/>
</dbReference>
<dbReference type="InterPro" id="IPR003661">
    <property type="entry name" value="HisK_dim/P_dom"/>
</dbReference>
<dbReference type="InterPro" id="IPR003594">
    <property type="entry name" value="HATPase_dom"/>
</dbReference>
<dbReference type="Pfam" id="PF02518">
    <property type="entry name" value="HATPase_c"/>
    <property type="match status" value="1"/>
</dbReference>
<dbReference type="SMART" id="SM00448">
    <property type="entry name" value="REC"/>
    <property type="match status" value="1"/>
</dbReference>
<evidence type="ECO:0000256" key="3">
    <source>
        <dbReference type="ARBA" id="ARBA00022553"/>
    </source>
</evidence>
<protein>
    <recommendedName>
        <fullName evidence="2">histidine kinase</fullName>
        <ecNumber evidence="2">2.7.13.3</ecNumber>
    </recommendedName>
</protein>
<keyword evidence="5 9" id="KW-0418">Kinase</keyword>
<dbReference type="PANTHER" id="PTHR43047">
    <property type="entry name" value="TWO-COMPONENT HISTIDINE PROTEIN KINASE"/>
    <property type="match status" value="1"/>
</dbReference>
<comment type="caution">
    <text evidence="9">The sequence shown here is derived from an EMBL/GenBank/DDBJ whole genome shotgun (WGS) entry which is preliminary data.</text>
</comment>
<keyword evidence="4" id="KW-0808">Transferase</keyword>
<dbReference type="SUPFAM" id="SSF55874">
    <property type="entry name" value="ATPase domain of HSP90 chaperone/DNA topoisomerase II/histidine kinase"/>
    <property type="match status" value="1"/>
</dbReference>
<keyword evidence="3 6" id="KW-0597">Phosphoprotein</keyword>
<feature type="domain" description="Response regulatory" evidence="8">
    <location>
        <begin position="522"/>
        <end position="640"/>
    </location>
</feature>
<comment type="catalytic activity">
    <reaction evidence="1">
        <text>ATP + protein L-histidine = ADP + protein N-phospho-L-histidine.</text>
        <dbReference type="EC" id="2.7.13.3"/>
    </reaction>
</comment>
<evidence type="ECO:0000313" key="9">
    <source>
        <dbReference type="EMBL" id="PZQ15992.1"/>
    </source>
</evidence>
<dbReference type="Gene3D" id="3.30.450.20">
    <property type="entry name" value="PAS domain"/>
    <property type="match status" value="1"/>
</dbReference>
<dbReference type="Pfam" id="PF12860">
    <property type="entry name" value="PAS_7"/>
    <property type="match status" value="1"/>
</dbReference>
<evidence type="ECO:0000256" key="6">
    <source>
        <dbReference type="PROSITE-ProRule" id="PRU00169"/>
    </source>
</evidence>
<dbReference type="GO" id="GO:0005886">
    <property type="term" value="C:plasma membrane"/>
    <property type="evidence" value="ECO:0007669"/>
    <property type="project" value="TreeGrafter"/>
</dbReference>
<feature type="domain" description="Histidine kinase" evidence="7">
    <location>
        <begin position="287"/>
        <end position="499"/>
    </location>
</feature>
<organism evidence="9 10">
    <name type="scientific">Ancylobacter novellus</name>
    <name type="common">Thiobacillus novellus</name>
    <dbReference type="NCBI Taxonomy" id="921"/>
    <lineage>
        <taxon>Bacteria</taxon>
        <taxon>Pseudomonadati</taxon>
        <taxon>Pseudomonadota</taxon>
        <taxon>Alphaproteobacteria</taxon>
        <taxon>Hyphomicrobiales</taxon>
        <taxon>Xanthobacteraceae</taxon>
        <taxon>Ancylobacter</taxon>
    </lineage>
</organism>
<dbReference type="GO" id="GO:0009927">
    <property type="term" value="F:histidine phosphotransfer kinase activity"/>
    <property type="evidence" value="ECO:0007669"/>
    <property type="project" value="TreeGrafter"/>
</dbReference>
<name>A0A2W5KGA7_ANCNO</name>
<dbReference type="EMBL" id="QFPN01000004">
    <property type="protein sequence ID" value="PZQ15992.1"/>
    <property type="molecule type" value="Genomic_DNA"/>
</dbReference>
<feature type="modified residue" description="4-aspartylphosphate" evidence="6">
    <location>
        <position position="574"/>
    </location>
</feature>
<dbReference type="FunFam" id="3.30.565.10:FF:000049">
    <property type="entry name" value="Two-component sensor histidine kinase"/>
    <property type="match status" value="1"/>
</dbReference>
<dbReference type="InterPro" id="IPR036097">
    <property type="entry name" value="HisK_dim/P_sf"/>
</dbReference>
<dbReference type="EC" id="2.7.13.3" evidence="2"/>
<dbReference type="GO" id="GO:0000155">
    <property type="term" value="F:phosphorelay sensor kinase activity"/>
    <property type="evidence" value="ECO:0007669"/>
    <property type="project" value="InterPro"/>
</dbReference>
<dbReference type="SMART" id="SM00387">
    <property type="entry name" value="HATPase_c"/>
    <property type="match status" value="1"/>
</dbReference>